<keyword evidence="4" id="KW-0862">Zinc</keyword>
<dbReference type="RefSeq" id="XP_014245033.1">
    <property type="nucleotide sequence ID" value="XM_014389547.2"/>
</dbReference>
<dbReference type="OrthoDB" id="10255185at2759"/>
<feature type="domain" description="C2HC/C3H-type" evidence="8">
    <location>
        <begin position="288"/>
        <end position="317"/>
    </location>
</feature>
<evidence type="ECO:0000256" key="3">
    <source>
        <dbReference type="ARBA" id="ARBA00022771"/>
    </source>
</evidence>
<dbReference type="PANTHER" id="PTHR14649:SF1">
    <property type="entry name" value="ZINC FINGER C2HC DOMAIN-CONTAINING PROTEIN 1C"/>
    <property type="match status" value="1"/>
</dbReference>
<evidence type="ECO:0000256" key="7">
    <source>
        <dbReference type="SAM" id="MobiDB-lite"/>
    </source>
</evidence>
<evidence type="ECO:0000256" key="4">
    <source>
        <dbReference type="ARBA" id="ARBA00022833"/>
    </source>
</evidence>
<keyword evidence="3 6" id="KW-0863">Zinc-finger</keyword>
<feature type="compositionally biased region" description="Polar residues" evidence="7">
    <location>
        <begin position="430"/>
        <end position="440"/>
    </location>
</feature>
<keyword evidence="2" id="KW-0479">Metal-binding</keyword>
<dbReference type="PANTHER" id="PTHR14649">
    <property type="entry name" value="ZINC FINGER C2HC DOMAIN-CONTAINING PROTEIN 1C"/>
    <property type="match status" value="1"/>
</dbReference>
<feature type="region of interest" description="Disordered" evidence="7">
    <location>
        <begin position="420"/>
        <end position="440"/>
    </location>
</feature>
<reference evidence="9" key="1">
    <citation type="submission" date="2022-01" db="UniProtKB">
        <authorList>
            <consortium name="EnsemblMetazoa"/>
        </authorList>
    </citation>
    <scope>IDENTIFICATION</scope>
</reference>
<keyword evidence="5" id="KW-0175">Coiled coil</keyword>
<proteinExistence type="inferred from homology"/>
<evidence type="ECO:0000256" key="2">
    <source>
        <dbReference type="ARBA" id="ARBA00022723"/>
    </source>
</evidence>
<protein>
    <recommendedName>
        <fullName evidence="8">C2HC/C3H-type domain-containing protein</fullName>
    </recommendedName>
</protein>
<dbReference type="InterPro" id="IPR049899">
    <property type="entry name" value="Znf_C2HC_C3H"/>
</dbReference>
<dbReference type="Pfam" id="PF13913">
    <property type="entry name" value="zf-C2HC_2"/>
    <property type="match status" value="2"/>
</dbReference>
<dbReference type="GO" id="GO:0008270">
    <property type="term" value="F:zinc ion binding"/>
    <property type="evidence" value="ECO:0007669"/>
    <property type="project" value="UniProtKB-KW"/>
</dbReference>
<keyword evidence="10" id="KW-1185">Reference proteome</keyword>
<feature type="compositionally biased region" description="Low complexity" evidence="7">
    <location>
        <begin position="209"/>
        <end position="218"/>
    </location>
</feature>
<evidence type="ECO:0000259" key="8">
    <source>
        <dbReference type="PROSITE" id="PS52027"/>
    </source>
</evidence>
<sequence length="440" mass="49615">MNNYYLSSSMNMNSVVSLDLDTSWAAKTWDLSQWYLKDPSKIRLKKPGTDFRKEDERGGKVRQLFEERRGAGRDKSYPLEPLRHKVASLDRINYNIEEQPLNREFQTRSHKVTSQSKQPTELPIFRRLPNLGGNLYSSQNQDILSNRPVICGNYKEMDRHSIKKDIGSADISSLSKSLRSMKVGSPNQNVVNDSKPISKRPNEMKSKIAKPSSPSIIPTRKPSSIPTRNVLSPQNATATKPRTSIPSPTTKSSVPTMNRIKSPTTVSAPHKNIAVSEPPKPKSPPQDGRKDCPICGRFFLPDRLAVHEKICKKSKTKKRKAFDPVKHRVQGTEAESYLRQPTKTVANAPRPKLNWRQKHEEFISAIRAAKEAQAYVAKGGKLSDLPPPPPLDTSHYTPCPHCGRKFNESAAARHIPKCADMKHNKPKPQSKVNTRMNRIK</sequence>
<dbReference type="Proteomes" id="UP000494040">
    <property type="component" value="Unassembled WGS sequence"/>
</dbReference>
<dbReference type="EnsemblMetazoa" id="XM_014389547.2">
    <property type="protein sequence ID" value="XP_014245033.1"/>
    <property type="gene ID" value="LOC106664114"/>
</dbReference>
<comment type="similarity">
    <text evidence="1">Belongs to the ZC2HC1 family.</text>
</comment>
<dbReference type="Gene3D" id="3.30.160.60">
    <property type="entry name" value="Classic Zinc Finger"/>
    <property type="match status" value="2"/>
</dbReference>
<name>A0A8I6RJF5_CIMLE</name>
<feature type="domain" description="C2HC/C3H-type" evidence="8">
    <location>
        <begin position="395"/>
        <end position="424"/>
    </location>
</feature>
<organism evidence="9 10">
    <name type="scientific">Cimex lectularius</name>
    <name type="common">Bed bug</name>
    <name type="synonym">Acanthia lectularia</name>
    <dbReference type="NCBI Taxonomy" id="79782"/>
    <lineage>
        <taxon>Eukaryota</taxon>
        <taxon>Metazoa</taxon>
        <taxon>Ecdysozoa</taxon>
        <taxon>Arthropoda</taxon>
        <taxon>Hexapoda</taxon>
        <taxon>Insecta</taxon>
        <taxon>Pterygota</taxon>
        <taxon>Neoptera</taxon>
        <taxon>Paraneoptera</taxon>
        <taxon>Hemiptera</taxon>
        <taxon>Heteroptera</taxon>
        <taxon>Panheteroptera</taxon>
        <taxon>Cimicomorpha</taxon>
        <taxon>Cimicidae</taxon>
        <taxon>Cimex</taxon>
    </lineage>
</organism>
<evidence type="ECO:0000256" key="6">
    <source>
        <dbReference type="PROSITE-ProRule" id="PRU01371"/>
    </source>
</evidence>
<dbReference type="GeneID" id="106664114"/>
<evidence type="ECO:0000256" key="5">
    <source>
        <dbReference type="ARBA" id="ARBA00023054"/>
    </source>
</evidence>
<accession>A0A8I6RJF5</accession>
<evidence type="ECO:0000256" key="1">
    <source>
        <dbReference type="ARBA" id="ARBA00010843"/>
    </source>
</evidence>
<evidence type="ECO:0000313" key="10">
    <source>
        <dbReference type="Proteomes" id="UP000494040"/>
    </source>
</evidence>
<feature type="region of interest" description="Disordered" evidence="7">
    <location>
        <begin position="180"/>
        <end position="289"/>
    </location>
</feature>
<dbReference type="AlphaFoldDB" id="A0A8I6RJF5"/>
<dbReference type="KEGG" id="clec:106664114"/>
<feature type="compositionally biased region" description="Polar residues" evidence="7">
    <location>
        <begin position="221"/>
        <end position="267"/>
    </location>
</feature>
<dbReference type="PROSITE" id="PS52027">
    <property type="entry name" value="ZF_C2HC_C3H"/>
    <property type="match status" value="2"/>
</dbReference>
<dbReference type="InterPro" id="IPR026104">
    <property type="entry name" value="ZNF_C2HC_dom_1C"/>
</dbReference>
<evidence type="ECO:0000313" key="9">
    <source>
        <dbReference type="EnsemblMetazoa" id="XP_014245033.1"/>
    </source>
</evidence>